<feature type="transmembrane region" description="Helical" evidence="5">
    <location>
        <begin position="253"/>
        <end position="274"/>
    </location>
</feature>
<evidence type="ECO:0000256" key="1">
    <source>
        <dbReference type="ARBA" id="ARBA00004141"/>
    </source>
</evidence>
<protein>
    <submittedName>
        <fullName evidence="6">UbiA family prenyltransferase</fullName>
    </submittedName>
</protein>
<comment type="caution">
    <text evidence="6">The sequence shown here is derived from an EMBL/GenBank/DDBJ whole genome shotgun (WGS) entry which is preliminary data.</text>
</comment>
<dbReference type="Gene3D" id="1.10.357.140">
    <property type="entry name" value="UbiA prenyltransferase"/>
    <property type="match status" value="1"/>
</dbReference>
<name>A0ABU2JC39_9ACTN</name>
<evidence type="ECO:0000313" key="6">
    <source>
        <dbReference type="EMBL" id="MDT0262545.1"/>
    </source>
</evidence>
<evidence type="ECO:0000256" key="4">
    <source>
        <dbReference type="ARBA" id="ARBA00023136"/>
    </source>
</evidence>
<evidence type="ECO:0000313" key="7">
    <source>
        <dbReference type="Proteomes" id="UP001183176"/>
    </source>
</evidence>
<reference evidence="7" key="1">
    <citation type="submission" date="2023-07" db="EMBL/GenBank/DDBJ databases">
        <title>30 novel species of actinomycetes from the DSMZ collection.</title>
        <authorList>
            <person name="Nouioui I."/>
        </authorList>
    </citation>
    <scope>NUCLEOTIDE SEQUENCE [LARGE SCALE GENOMIC DNA]</scope>
    <source>
        <strain evidence="7">DSM 44399</strain>
    </source>
</reference>
<proteinExistence type="predicted"/>
<accession>A0ABU2JC39</accession>
<sequence>MGSRALGLARACHPGPAVAVTILGGVLFASAGNTAVRTLLGVLAVLTGQLSIGWSNDLVDGARDTAVGRVDKPLAAGEIDRTLLGRAVLLALVVTVPASLALGWRAGLVHLVAVASGWLYNLWLKSTPASPLPYLVAFGALPAIATLALPEPRWPSALLLLAAGLIGAGAHFGNVLPDLPDDVATGVLGLPHRIGGPASAVSAAVLVLAATALVLLGPGHRSVLSDLIAPAAVLALVAYGLRPSLAVRRSATAFRATMLCAAIDVALIAVRGGLG</sequence>
<dbReference type="EMBL" id="JAVREH010000019">
    <property type="protein sequence ID" value="MDT0262545.1"/>
    <property type="molecule type" value="Genomic_DNA"/>
</dbReference>
<dbReference type="RefSeq" id="WP_311423694.1">
    <property type="nucleotide sequence ID" value="NZ_JAVREH010000019.1"/>
</dbReference>
<feature type="transmembrane region" description="Helical" evidence="5">
    <location>
        <begin position="223"/>
        <end position="241"/>
    </location>
</feature>
<dbReference type="Proteomes" id="UP001183176">
    <property type="component" value="Unassembled WGS sequence"/>
</dbReference>
<gene>
    <name evidence="6" type="ORF">RM423_14205</name>
</gene>
<feature type="transmembrane region" description="Helical" evidence="5">
    <location>
        <begin position="157"/>
        <end position="176"/>
    </location>
</feature>
<dbReference type="Pfam" id="PF01040">
    <property type="entry name" value="UbiA"/>
    <property type="match status" value="1"/>
</dbReference>
<organism evidence="6 7">
    <name type="scientific">Jatrophihabitans lederbergiae</name>
    <dbReference type="NCBI Taxonomy" id="3075547"/>
    <lineage>
        <taxon>Bacteria</taxon>
        <taxon>Bacillati</taxon>
        <taxon>Actinomycetota</taxon>
        <taxon>Actinomycetes</taxon>
        <taxon>Jatrophihabitantales</taxon>
        <taxon>Jatrophihabitantaceae</taxon>
        <taxon>Jatrophihabitans</taxon>
    </lineage>
</organism>
<dbReference type="InterPro" id="IPR000537">
    <property type="entry name" value="UbiA_prenyltransferase"/>
</dbReference>
<evidence type="ECO:0000256" key="5">
    <source>
        <dbReference type="SAM" id="Phobius"/>
    </source>
</evidence>
<feature type="transmembrane region" description="Helical" evidence="5">
    <location>
        <begin position="87"/>
        <end position="120"/>
    </location>
</feature>
<keyword evidence="3 5" id="KW-1133">Transmembrane helix</keyword>
<evidence type="ECO:0000256" key="3">
    <source>
        <dbReference type="ARBA" id="ARBA00022989"/>
    </source>
</evidence>
<comment type="subcellular location">
    <subcellularLocation>
        <location evidence="1">Membrane</location>
        <topology evidence="1">Multi-pass membrane protein</topology>
    </subcellularLocation>
</comment>
<feature type="transmembrane region" description="Helical" evidence="5">
    <location>
        <begin position="196"/>
        <end position="216"/>
    </location>
</feature>
<keyword evidence="7" id="KW-1185">Reference proteome</keyword>
<keyword evidence="2 5" id="KW-0812">Transmembrane</keyword>
<feature type="transmembrane region" description="Helical" evidence="5">
    <location>
        <begin position="132"/>
        <end position="150"/>
    </location>
</feature>
<keyword evidence="4 5" id="KW-0472">Membrane</keyword>
<dbReference type="InterPro" id="IPR044878">
    <property type="entry name" value="UbiA_sf"/>
</dbReference>
<evidence type="ECO:0000256" key="2">
    <source>
        <dbReference type="ARBA" id="ARBA00022692"/>
    </source>
</evidence>